<evidence type="ECO:0000256" key="10">
    <source>
        <dbReference type="ARBA" id="ARBA00022962"/>
    </source>
</evidence>
<evidence type="ECO:0000256" key="7">
    <source>
        <dbReference type="ARBA" id="ARBA00022749"/>
    </source>
</evidence>
<dbReference type="CDD" id="cd01742">
    <property type="entry name" value="GATase1_GMP_Synthase"/>
    <property type="match status" value="1"/>
</dbReference>
<dbReference type="CDD" id="cd01997">
    <property type="entry name" value="GMP_synthase_C"/>
    <property type="match status" value="1"/>
</dbReference>
<keyword evidence="7 11" id="KW-0332">GMP biosynthesis</keyword>
<dbReference type="EMBL" id="CAMXCH010000002">
    <property type="protein sequence ID" value="CAI3936639.1"/>
    <property type="molecule type" value="Genomic_DNA"/>
</dbReference>
<evidence type="ECO:0000313" key="14">
    <source>
        <dbReference type="EMBL" id="CAI3936639.1"/>
    </source>
</evidence>
<keyword evidence="10 11" id="KW-0315">Glutamine amidotransferase</keyword>
<dbReference type="InterPro" id="IPR017926">
    <property type="entry name" value="GATASE"/>
</dbReference>
<evidence type="ECO:0000259" key="13">
    <source>
        <dbReference type="PROSITE" id="PS51553"/>
    </source>
</evidence>
<evidence type="ECO:0000256" key="6">
    <source>
        <dbReference type="ARBA" id="ARBA00022741"/>
    </source>
</evidence>
<feature type="active site" description="Nucleophile" evidence="11">
    <location>
        <position position="114"/>
    </location>
</feature>
<organism evidence="14 15">
    <name type="scientific">Commensalibacter papalotli</name>
    <name type="common">ex Botero et al. 2024</name>
    <dbReference type="NCBI Taxonomy" id="2972766"/>
    <lineage>
        <taxon>Bacteria</taxon>
        <taxon>Pseudomonadati</taxon>
        <taxon>Pseudomonadota</taxon>
        <taxon>Alphaproteobacteria</taxon>
        <taxon>Acetobacterales</taxon>
        <taxon>Acetobacteraceae</taxon>
    </lineage>
</organism>
<sequence length="547" mass="60643">MFFAYLIVKHVFSKKFNEEVGIMTQVSDLEQSLHEEKILILDFGSQVTQLIARRVRESGVYCEIWPYTSKNEKIRSFAPKGIILSGGPASVADQDSPRIPDEVFALNIPVLGICYGEQAMCHQLGGQVESSDHREFGRAHVDVVEDSSLCRGVWARGSREQVWMSHGDRVVKLPPGFKVIGTSEGAPYAMIADEGRRLYGVQFHPEVVHTPHGAALLKNFTHNIAGCRGNWTMASFRDLEIERIRQQVGDKKVICGLSGGVDSAVAAVLIHQAIGDQLTCIFVDHGMLRQGEVDEVVKTFTGQFNIPLIKRDASDLFLKELEGVKDPEVKRKTIGRLFVEVFEEEAKKLGGADFLAQGTLYPDVIESVSVTGSSVTIKSHHNVGGLPERMNMQLVEPLRDLFKDEVRDLGREMGIPENIVGRHPFPGPGLAIRILSDITNDKLDLLRKIDSIYLEEIRSAGLYDAIWQAFAVLLPVRTVGVMGDGRTYDHACALRAVTSVDGMTADVYPFDMAFLTRVAGRIVNEVRGVNRVTYDITSKPPGTIEWE</sequence>
<comment type="function">
    <text evidence="1 11">Catalyzes the synthesis of GMP from XMP.</text>
</comment>
<dbReference type="PRINTS" id="PR00097">
    <property type="entry name" value="ANTSNTHASEII"/>
</dbReference>
<dbReference type="SUPFAM" id="SSF54810">
    <property type="entry name" value="GMP synthetase C-terminal dimerisation domain"/>
    <property type="match status" value="1"/>
</dbReference>
<dbReference type="Pfam" id="PF00117">
    <property type="entry name" value="GATase"/>
    <property type="match status" value="1"/>
</dbReference>
<evidence type="ECO:0000256" key="9">
    <source>
        <dbReference type="ARBA" id="ARBA00022840"/>
    </source>
</evidence>
<dbReference type="SUPFAM" id="SSF52402">
    <property type="entry name" value="Adenine nucleotide alpha hydrolases-like"/>
    <property type="match status" value="1"/>
</dbReference>
<feature type="domain" description="GMPS ATP-PPase" evidence="13">
    <location>
        <begin position="231"/>
        <end position="422"/>
    </location>
</feature>
<dbReference type="PANTHER" id="PTHR11922">
    <property type="entry name" value="GMP SYNTHASE-RELATED"/>
    <property type="match status" value="1"/>
</dbReference>
<comment type="subunit">
    <text evidence="11">Homodimer.</text>
</comment>
<dbReference type="SUPFAM" id="SSF52317">
    <property type="entry name" value="Class I glutamine amidotransferase-like"/>
    <property type="match status" value="1"/>
</dbReference>
<dbReference type="InterPro" id="IPR014729">
    <property type="entry name" value="Rossmann-like_a/b/a_fold"/>
</dbReference>
<evidence type="ECO:0000256" key="5">
    <source>
        <dbReference type="ARBA" id="ARBA00022598"/>
    </source>
</evidence>
<evidence type="ECO:0000256" key="1">
    <source>
        <dbReference type="ARBA" id="ARBA00002332"/>
    </source>
</evidence>
<accession>A0ABM9HMB8</accession>
<dbReference type="InterPro" id="IPR022955">
    <property type="entry name" value="GMP_synthase"/>
</dbReference>
<evidence type="ECO:0000256" key="8">
    <source>
        <dbReference type="ARBA" id="ARBA00022755"/>
    </source>
</evidence>
<evidence type="ECO:0000256" key="4">
    <source>
        <dbReference type="ARBA" id="ARBA00021562"/>
    </source>
</evidence>
<keyword evidence="9 11" id="KW-0067">ATP-binding</keyword>
<dbReference type="InterPro" id="IPR029062">
    <property type="entry name" value="Class_I_gatase-like"/>
</dbReference>
<gene>
    <name evidence="11" type="primary">guaA</name>
    <name evidence="14" type="ORF">R83534S58_LOCUS867</name>
</gene>
<evidence type="ECO:0000256" key="11">
    <source>
        <dbReference type="HAMAP-Rule" id="MF_00344"/>
    </source>
</evidence>
<dbReference type="Pfam" id="PF00958">
    <property type="entry name" value="GMP_synt_C"/>
    <property type="match status" value="1"/>
</dbReference>
<keyword evidence="8 11" id="KW-0658">Purine biosynthesis</keyword>
<proteinExistence type="inferred from homology"/>
<reference evidence="14" key="1">
    <citation type="submission" date="2022-10" db="EMBL/GenBank/DDBJ databases">
        <authorList>
            <person name="Botero Cardona J."/>
        </authorList>
    </citation>
    <scope>NUCLEOTIDE SEQUENCE</scope>
    <source>
        <strain evidence="14">R-83534</strain>
    </source>
</reference>
<protein>
    <recommendedName>
        <fullName evidence="4 11">GMP synthase [glutamine-hydrolyzing]</fullName>
        <ecNumber evidence="3 11">6.3.5.2</ecNumber>
    </recommendedName>
    <alternativeName>
        <fullName evidence="11">GMP synthetase</fullName>
    </alternativeName>
    <alternativeName>
        <fullName evidence="11">Glutamine amidotransferase</fullName>
    </alternativeName>
</protein>
<dbReference type="NCBIfam" id="NF000848">
    <property type="entry name" value="PRK00074.1"/>
    <property type="match status" value="1"/>
</dbReference>
<dbReference type="PROSITE" id="PS51273">
    <property type="entry name" value="GATASE_TYPE_1"/>
    <property type="match status" value="1"/>
</dbReference>
<dbReference type="PROSITE" id="PS51553">
    <property type="entry name" value="GMPS_ATP_PPASE"/>
    <property type="match status" value="1"/>
</dbReference>
<comment type="catalytic activity">
    <reaction evidence="11">
        <text>XMP + L-glutamine + ATP + H2O = GMP + L-glutamate + AMP + diphosphate + 2 H(+)</text>
        <dbReference type="Rhea" id="RHEA:11680"/>
        <dbReference type="ChEBI" id="CHEBI:15377"/>
        <dbReference type="ChEBI" id="CHEBI:15378"/>
        <dbReference type="ChEBI" id="CHEBI:29985"/>
        <dbReference type="ChEBI" id="CHEBI:30616"/>
        <dbReference type="ChEBI" id="CHEBI:33019"/>
        <dbReference type="ChEBI" id="CHEBI:57464"/>
        <dbReference type="ChEBI" id="CHEBI:58115"/>
        <dbReference type="ChEBI" id="CHEBI:58359"/>
        <dbReference type="ChEBI" id="CHEBI:456215"/>
        <dbReference type="EC" id="6.3.5.2"/>
    </reaction>
</comment>
<dbReference type="Gene3D" id="3.30.300.10">
    <property type="match status" value="1"/>
</dbReference>
<comment type="pathway">
    <text evidence="2 11">Purine metabolism; GMP biosynthesis; GMP from XMP (L-Gln route): step 1/1.</text>
</comment>
<dbReference type="NCBIfam" id="TIGR00888">
    <property type="entry name" value="guaA_Nterm"/>
    <property type="match status" value="1"/>
</dbReference>
<dbReference type="HAMAP" id="MF_00344">
    <property type="entry name" value="GMP_synthase"/>
    <property type="match status" value="1"/>
</dbReference>
<dbReference type="EC" id="6.3.5.2" evidence="3 11"/>
<dbReference type="InterPro" id="IPR001674">
    <property type="entry name" value="GMP_synth_C"/>
</dbReference>
<keyword evidence="15" id="KW-1185">Reference proteome</keyword>
<keyword evidence="6 11" id="KW-0547">Nucleotide-binding</keyword>
<dbReference type="Pfam" id="PF02540">
    <property type="entry name" value="NAD_synthase"/>
    <property type="match status" value="1"/>
</dbReference>
<name>A0ABM9HMB8_9PROT</name>
<evidence type="ECO:0000256" key="2">
    <source>
        <dbReference type="ARBA" id="ARBA00005153"/>
    </source>
</evidence>
<evidence type="ECO:0000313" key="15">
    <source>
        <dbReference type="Proteomes" id="UP001154272"/>
    </source>
</evidence>
<dbReference type="Gene3D" id="3.40.50.880">
    <property type="match status" value="1"/>
</dbReference>
<dbReference type="NCBIfam" id="TIGR00884">
    <property type="entry name" value="guaA_Cterm"/>
    <property type="match status" value="1"/>
</dbReference>
<dbReference type="PANTHER" id="PTHR11922:SF2">
    <property type="entry name" value="GMP SYNTHASE [GLUTAMINE-HYDROLYZING]"/>
    <property type="match status" value="1"/>
</dbReference>
<dbReference type="InterPro" id="IPR025777">
    <property type="entry name" value="GMPS_ATP_PPase_dom"/>
</dbReference>
<dbReference type="Gene3D" id="3.40.50.620">
    <property type="entry name" value="HUPs"/>
    <property type="match status" value="1"/>
</dbReference>
<dbReference type="PRINTS" id="PR00096">
    <property type="entry name" value="GATASE"/>
</dbReference>
<dbReference type="InterPro" id="IPR022310">
    <property type="entry name" value="NAD/GMP_synthase"/>
</dbReference>
<feature type="active site" evidence="11">
    <location>
        <position position="204"/>
    </location>
</feature>
<feature type="binding site" evidence="12">
    <location>
        <begin position="258"/>
        <end position="264"/>
    </location>
    <ligand>
        <name>ATP</name>
        <dbReference type="ChEBI" id="CHEBI:30616"/>
    </ligand>
</feature>
<evidence type="ECO:0000256" key="12">
    <source>
        <dbReference type="PROSITE-ProRule" id="PRU00886"/>
    </source>
</evidence>
<dbReference type="Proteomes" id="UP001154272">
    <property type="component" value="Unassembled WGS sequence"/>
</dbReference>
<evidence type="ECO:0000256" key="3">
    <source>
        <dbReference type="ARBA" id="ARBA00012746"/>
    </source>
</evidence>
<dbReference type="InterPro" id="IPR004739">
    <property type="entry name" value="GMP_synth_GATase"/>
</dbReference>
<dbReference type="PRINTS" id="PR00099">
    <property type="entry name" value="CPSGATASE"/>
</dbReference>
<comment type="caution">
    <text evidence="14">The sequence shown here is derived from an EMBL/GenBank/DDBJ whole genome shotgun (WGS) entry which is preliminary data.</text>
</comment>
<feature type="active site" evidence="11">
    <location>
        <position position="206"/>
    </location>
</feature>
<keyword evidence="5 11" id="KW-0436">Ligase</keyword>